<evidence type="ECO:0000256" key="4">
    <source>
        <dbReference type="ARBA" id="ARBA00022764"/>
    </source>
</evidence>
<proteinExistence type="inferred from homology"/>
<gene>
    <name evidence="9" type="ORF">B1A_21128</name>
</gene>
<keyword evidence="6" id="KW-0472">Membrane</keyword>
<evidence type="ECO:0000313" key="9">
    <source>
        <dbReference type="EMBL" id="EQD28556.1"/>
    </source>
</evidence>
<keyword evidence="6" id="KW-0812">Transmembrane</keyword>
<dbReference type="Pfam" id="PF25881">
    <property type="entry name" value="HH_YBHG"/>
    <property type="match status" value="1"/>
</dbReference>
<feature type="non-terminal residue" evidence="9">
    <location>
        <position position="338"/>
    </location>
</feature>
<evidence type="ECO:0000256" key="5">
    <source>
        <dbReference type="ARBA" id="ARBA00023054"/>
    </source>
</evidence>
<dbReference type="PRINTS" id="PR01490">
    <property type="entry name" value="RTXTOXIND"/>
</dbReference>
<dbReference type="SUPFAM" id="SSF111369">
    <property type="entry name" value="HlyD-like secretion proteins"/>
    <property type="match status" value="2"/>
</dbReference>
<protein>
    <submittedName>
        <fullName evidence="9">Secretion protein HlyD family protein</fullName>
    </submittedName>
</protein>
<comment type="similarity">
    <text evidence="2">Belongs to the UPF0194 family.</text>
</comment>
<dbReference type="InterPro" id="IPR058792">
    <property type="entry name" value="Beta-barrel_RND_2"/>
</dbReference>
<accession>T0Y0E7</accession>
<name>T0Y0E7_9ZZZZ</name>
<organism evidence="9">
    <name type="scientific">mine drainage metagenome</name>
    <dbReference type="NCBI Taxonomy" id="410659"/>
    <lineage>
        <taxon>unclassified sequences</taxon>
        <taxon>metagenomes</taxon>
        <taxon>ecological metagenomes</taxon>
    </lineage>
</organism>
<evidence type="ECO:0000256" key="2">
    <source>
        <dbReference type="ARBA" id="ARBA00010602"/>
    </source>
</evidence>
<dbReference type="InterPro" id="IPR050465">
    <property type="entry name" value="UPF0194_transport"/>
</dbReference>
<dbReference type="PANTHER" id="PTHR32347:SF29">
    <property type="entry name" value="UPF0194 MEMBRANE PROTEIN YBHG"/>
    <property type="match status" value="1"/>
</dbReference>
<dbReference type="PANTHER" id="PTHR32347">
    <property type="entry name" value="EFFLUX SYSTEM COMPONENT YKNX-RELATED"/>
    <property type="match status" value="1"/>
</dbReference>
<dbReference type="Gene3D" id="2.40.50.100">
    <property type="match status" value="1"/>
</dbReference>
<feature type="domain" description="CusB-like beta-barrel" evidence="8">
    <location>
        <begin position="242"/>
        <end position="327"/>
    </location>
</feature>
<keyword evidence="3" id="KW-0732">Signal</keyword>
<dbReference type="Gene3D" id="2.40.30.170">
    <property type="match status" value="1"/>
</dbReference>
<dbReference type="Gene3D" id="1.10.287.470">
    <property type="entry name" value="Helix hairpin bin"/>
    <property type="match status" value="1"/>
</dbReference>
<dbReference type="Pfam" id="PF25954">
    <property type="entry name" value="Beta-barrel_RND_2"/>
    <property type="match status" value="1"/>
</dbReference>
<reference evidence="9" key="2">
    <citation type="journal article" date="2014" name="ISME J.">
        <title>Microbial stratification in low pH oxic and suboxic macroscopic growths along an acid mine drainage.</title>
        <authorList>
            <person name="Mendez-Garcia C."/>
            <person name="Mesa V."/>
            <person name="Sprenger R.R."/>
            <person name="Richter M."/>
            <person name="Diez M.S."/>
            <person name="Solano J."/>
            <person name="Bargiela R."/>
            <person name="Golyshina O.V."/>
            <person name="Manteca A."/>
            <person name="Ramos J.L."/>
            <person name="Gallego J.R."/>
            <person name="Llorente I."/>
            <person name="Martins Dos Santos V.A."/>
            <person name="Jensen O.N."/>
            <person name="Pelaez A.I."/>
            <person name="Sanchez J."/>
            <person name="Ferrer M."/>
        </authorList>
    </citation>
    <scope>NUCLEOTIDE SEQUENCE</scope>
</reference>
<comment type="caution">
    <text evidence="9">The sequence shown here is derived from an EMBL/GenBank/DDBJ whole genome shotgun (WGS) entry which is preliminary data.</text>
</comment>
<comment type="subcellular location">
    <subcellularLocation>
        <location evidence="1">Periplasm</location>
    </subcellularLocation>
</comment>
<dbReference type="GO" id="GO:0042597">
    <property type="term" value="C:periplasmic space"/>
    <property type="evidence" value="ECO:0007669"/>
    <property type="project" value="UniProtKB-SubCell"/>
</dbReference>
<evidence type="ECO:0000256" key="6">
    <source>
        <dbReference type="SAM" id="Phobius"/>
    </source>
</evidence>
<reference evidence="9" key="1">
    <citation type="submission" date="2013-08" db="EMBL/GenBank/DDBJ databases">
        <authorList>
            <person name="Mendez C."/>
            <person name="Richter M."/>
            <person name="Ferrer M."/>
            <person name="Sanchez J."/>
        </authorList>
    </citation>
    <scope>NUCLEOTIDE SEQUENCE</scope>
</reference>
<evidence type="ECO:0000259" key="7">
    <source>
        <dbReference type="Pfam" id="PF25881"/>
    </source>
</evidence>
<feature type="domain" description="YbhG-like alpha-helical hairpin" evidence="7">
    <location>
        <begin position="77"/>
        <end position="204"/>
    </location>
</feature>
<dbReference type="InterPro" id="IPR059052">
    <property type="entry name" value="HH_YbhG-like"/>
</dbReference>
<dbReference type="AlphaFoldDB" id="T0Y0E7"/>
<keyword evidence="5" id="KW-0175">Coiled coil</keyword>
<keyword evidence="6" id="KW-1133">Transmembrane helix</keyword>
<dbReference type="EMBL" id="AUZX01015610">
    <property type="protein sequence ID" value="EQD28556.1"/>
    <property type="molecule type" value="Genomic_DNA"/>
</dbReference>
<keyword evidence="4" id="KW-0574">Periplasm</keyword>
<evidence type="ECO:0000256" key="3">
    <source>
        <dbReference type="ARBA" id="ARBA00022729"/>
    </source>
</evidence>
<feature type="transmembrane region" description="Helical" evidence="6">
    <location>
        <begin position="7"/>
        <end position="27"/>
    </location>
</feature>
<evidence type="ECO:0000256" key="1">
    <source>
        <dbReference type="ARBA" id="ARBA00004418"/>
    </source>
</evidence>
<evidence type="ECO:0000259" key="8">
    <source>
        <dbReference type="Pfam" id="PF25954"/>
    </source>
</evidence>
<sequence>MKARRRFIALTAVASLGLAGALLYWWVRSRPVTNVLTLYGNVDIWEVQPAFNDNGPVSRMLVVEGERVRKGELIARMDDLRYAARLAAATHTAANLRAVLLRLTHGSRPQEIAQAKATMDGLRAVYRNAEINYARTLALIPQGIASIQDRDDARAQVRAADANYQAALQTYSLAVAGPRREDIIAARNAYAAALAAAAVAARELADTRLRSPANGVVEDRILEPGDMASPATPVYTIALTSPLWVRAYIPERDLGRIAPGTPAQIMTDSYPGRRYRGWVGYISPTAEFTPKTVETPELRTQLVYQVRIYACNFRRELRLGMPATVHIDLSRHAAAGSG</sequence>